<dbReference type="Gene3D" id="1.10.530.40">
    <property type="match status" value="1"/>
</dbReference>
<evidence type="ECO:0000256" key="7">
    <source>
        <dbReference type="SAM" id="Phobius"/>
    </source>
</evidence>
<evidence type="ECO:0000256" key="4">
    <source>
        <dbReference type="ARBA" id="ARBA00022801"/>
    </source>
</evidence>
<dbReference type="PANTHER" id="PTHR38107">
    <property type="match status" value="1"/>
</dbReference>
<keyword evidence="7" id="KW-1133">Transmembrane helix</keyword>
<comment type="catalytic activity">
    <reaction evidence="1 6">
        <text>Hydrolysis of (1-&gt;4)-beta-linkages between N-acetylmuramic acid and N-acetyl-D-glucosamine residues in a peptidoglycan and between N-acetyl-D-glucosamine residues in chitodextrins.</text>
        <dbReference type="EC" id="3.2.1.17"/>
    </reaction>
</comment>
<keyword evidence="5 6" id="KW-0326">Glycosidase</keyword>
<evidence type="ECO:0000256" key="5">
    <source>
        <dbReference type="ARBA" id="ARBA00023295"/>
    </source>
</evidence>
<dbReference type="InterPro" id="IPR002196">
    <property type="entry name" value="Glyco_hydro_24"/>
</dbReference>
<dbReference type="InterPro" id="IPR023347">
    <property type="entry name" value="Lysozyme_dom_sf"/>
</dbReference>
<evidence type="ECO:0000256" key="1">
    <source>
        <dbReference type="ARBA" id="ARBA00000632"/>
    </source>
</evidence>
<feature type="transmembrane region" description="Helical" evidence="7">
    <location>
        <begin position="6"/>
        <end position="26"/>
    </location>
</feature>
<reference evidence="9" key="1">
    <citation type="journal article" date="2019" name="Int. J. Syst. Evol. Microbiol.">
        <title>The Global Catalogue of Microorganisms (GCM) 10K type strain sequencing project: providing services to taxonomists for standard genome sequencing and annotation.</title>
        <authorList>
            <consortium name="The Broad Institute Genomics Platform"/>
            <consortium name="The Broad Institute Genome Sequencing Center for Infectious Disease"/>
            <person name="Wu L."/>
            <person name="Ma J."/>
        </authorList>
    </citation>
    <scope>NUCLEOTIDE SEQUENCE [LARGE SCALE GENOMIC DNA]</scope>
    <source>
        <strain evidence="9">CCUG 55491</strain>
    </source>
</reference>
<keyword evidence="7" id="KW-0812">Transmembrane</keyword>
<evidence type="ECO:0000256" key="3">
    <source>
        <dbReference type="ARBA" id="ARBA00022638"/>
    </source>
</evidence>
<sequence>MSNGKVIVTGVLAGAMAAALGVASFVKPWEGRRLTPYQDIVGVWTWCEGITRGERQDRYTHAQCDALLRNEVAIHLNGLAQCISRPLEQNEWVAVGSLGFNVGVGALCRSTLVKLINAGQPATVWCRQILRWNKAGGREVRGLTRRRVAEYEVCIQ</sequence>
<accession>A0ABW2YIK3</accession>
<keyword evidence="3 6" id="KW-0081">Bacteriolytic enzyme</keyword>
<dbReference type="RefSeq" id="WP_386811187.1">
    <property type="nucleotide sequence ID" value="NZ_JBHTIH010000002.1"/>
</dbReference>
<gene>
    <name evidence="8" type="ORF">ACFQZQ_02990</name>
</gene>
<keyword evidence="2 6" id="KW-0929">Antimicrobial</keyword>
<evidence type="ECO:0000313" key="9">
    <source>
        <dbReference type="Proteomes" id="UP001597090"/>
    </source>
</evidence>
<dbReference type="EC" id="3.2.1.17" evidence="6"/>
<keyword evidence="4 6" id="KW-0378">Hydrolase</keyword>
<dbReference type="EMBL" id="JBHTIH010000002">
    <property type="protein sequence ID" value="MFD0738255.1"/>
    <property type="molecule type" value="Genomic_DNA"/>
</dbReference>
<dbReference type="PANTHER" id="PTHR38107:SF3">
    <property type="entry name" value="LYSOZYME RRRD-RELATED"/>
    <property type="match status" value="1"/>
</dbReference>
<dbReference type="SUPFAM" id="SSF53955">
    <property type="entry name" value="Lysozyme-like"/>
    <property type="match status" value="1"/>
</dbReference>
<evidence type="ECO:0000256" key="2">
    <source>
        <dbReference type="ARBA" id="ARBA00022529"/>
    </source>
</evidence>
<proteinExistence type="inferred from homology"/>
<organism evidence="8 9">
    <name type="scientific">Lysobacter koreensis</name>
    <dbReference type="NCBI Taxonomy" id="266122"/>
    <lineage>
        <taxon>Bacteria</taxon>
        <taxon>Pseudomonadati</taxon>
        <taxon>Pseudomonadota</taxon>
        <taxon>Gammaproteobacteria</taxon>
        <taxon>Lysobacterales</taxon>
        <taxon>Lysobacteraceae</taxon>
        <taxon>Lysobacter</taxon>
    </lineage>
</organism>
<dbReference type="Proteomes" id="UP001597090">
    <property type="component" value="Unassembled WGS sequence"/>
</dbReference>
<keyword evidence="7" id="KW-0472">Membrane</keyword>
<dbReference type="InterPro" id="IPR051018">
    <property type="entry name" value="Bacteriophage_GH24"/>
</dbReference>
<evidence type="ECO:0000256" key="6">
    <source>
        <dbReference type="RuleBase" id="RU003788"/>
    </source>
</evidence>
<dbReference type="InterPro" id="IPR034690">
    <property type="entry name" value="Endolysin_T4_type"/>
</dbReference>
<dbReference type="InterPro" id="IPR023346">
    <property type="entry name" value="Lysozyme-like_dom_sf"/>
</dbReference>
<name>A0ABW2YIK3_9GAMM</name>
<keyword evidence="9" id="KW-1185">Reference proteome</keyword>
<evidence type="ECO:0000313" key="8">
    <source>
        <dbReference type="EMBL" id="MFD0738255.1"/>
    </source>
</evidence>
<dbReference type="CDD" id="cd16900">
    <property type="entry name" value="endolysin_R21-like"/>
    <property type="match status" value="1"/>
</dbReference>
<comment type="similarity">
    <text evidence="6">Belongs to the glycosyl hydrolase 24 family.</text>
</comment>
<comment type="caution">
    <text evidence="8">The sequence shown here is derived from an EMBL/GenBank/DDBJ whole genome shotgun (WGS) entry which is preliminary data.</text>
</comment>
<protein>
    <recommendedName>
        <fullName evidence="6">Lysozyme</fullName>
        <ecNumber evidence="6">3.2.1.17</ecNumber>
    </recommendedName>
</protein>
<dbReference type="Pfam" id="PF00959">
    <property type="entry name" value="Phage_lysozyme"/>
    <property type="match status" value="1"/>
</dbReference>
<dbReference type="HAMAP" id="MF_04110">
    <property type="entry name" value="ENDOLYSIN_T4"/>
    <property type="match status" value="1"/>
</dbReference>